<dbReference type="Proteomes" id="UP000054047">
    <property type="component" value="Unassembled WGS sequence"/>
</dbReference>
<evidence type="ECO:0000259" key="3">
    <source>
        <dbReference type="Pfam" id="PF01571"/>
    </source>
</evidence>
<proteinExistence type="predicted"/>
<dbReference type="AlphaFoldDB" id="A0A0C2C7D2"/>
<evidence type="ECO:0000313" key="4">
    <source>
        <dbReference type="EMBL" id="KIH45557.1"/>
    </source>
</evidence>
<keyword evidence="5" id="KW-1185">Reference proteome</keyword>
<dbReference type="OrthoDB" id="10263536at2759"/>
<evidence type="ECO:0000256" key="2">
    <source>
        <dbReference type="ARBA" id="ARBA00015825"/>
    </source>
</evidence>
<name>A0A0C2C7D2_9BILA</name>
<sequence>MLCVETKAEMEPCELVFRKRTCLYDLHQKYKGKMVPFAGYEMPVQYPDLNIQESCKHTRNHVSIFDVSHMLQTHITGKD</sequence>
<evidence type="ECO:0000313" key="5">
    <source>
        <dbReference type="Proteomes" id="UP000054047"/>
    </source>
</evidence>
<dbReference type="SUPFAM" id="SSF103025">
    <property type="entry name" value="Folate-binding domain"/>
    <property type="match status" value="1"/>
</dbReference>
<evidence type="ECO:0000256" key="1">
    <source>
        <dbReference type="ARBA" id="ARBA00011690"/>
    </source>
</evidence>
<comment type="subunit">
    <text evidence="1">The glycine cleavage system is composed of four proteins: P, T, L and H.</text>
</comment>
<accession>A0A0C2C7D2</accession>
<gene>
    <name evidence="4" type="ORF">ANCDUO_24402</name>
</gene>
<feature type="non-terminal residue" evidence="4">
    <location>
        <position position="79"/>
    </location>
</feature>
<dbReference type="InterPro" id="IPR028896">
    <property type="entry name" value="GcvT/YgfZ/DmdA"/>
</dbReference>
<feature type="domain" description="GCVT N-terminal" evidence="3">
    <location>
        <begin position="23"/>
        <end position="79"/>
    </location>
</feature>
<protein>
    <recommendedName>
        <fullName evidence="2">Aminomethyltransferase, mitochondrial</fullName>
    </recommendedName>
</protein>
<dbReference type="InterPro" id="IPR027266">
    <property type="entry name" value="TrmE/GcvT-like"/>
</dbReference>
<dbReference type="Pfam" id="PF01571">
    <property type="entry name" value="GCV_T"/>
    <property type="match status" value="1"/>
</dbReference>
<dbReference type="PANTHER" id="PTHR43757:SF16">
    <property type="entry name" value="AMINOMETHYLTRANSFERASE, MITOCHONDRIAL"/>
    <property type="match status" value="1"/>
</dbReference>
<reference evidence="4 5" key="1">
    <citation type="submission" date="2013-12" db="EMBL/GenBank/DDBJ databases">
        <title>Draft genome of the parsitic nematode Ancylostoma duodenale.</title>
        <authorList>
            <person name="Mitreva M."/>
        </authorList>
    </citation>
    <scope>NUCLEOTIDE SEQUENCE [LARGE SCALE GENOMIC DNA]</scope>
    <source>
        <strain evidence="4 5">Zhejiang</strain>
    </source>
</reference>
<dbReference type="InterPro" id="IPR006222">
    <property type="entry name" value="GCVT_N"/>
</dbReference>
<organism evidence="4 5">
    <name type="scientific">Ancylostoma duodenale</name>
    <dbReference type="NCBI Taxonomy" id="51022"/>
    <lineage>
        <taxon>Eukaryota</taxon>
        <taxon>Metazoa</taxon>
        <taxon>Ecdysozoa</taxon>
        <taxon>Nematoda</taxon>
        <taxon>Chromadorea</taxon>
        <taxon>Rhabditida</taxon>
        <taxon>Rhabditina</taxon>
        <taxon>Rhabditomorpha</taxon>
        <taxon>Strongyloidea</taxon>
        <taxon>Ancylostomatidae</taxon>
        <taxon>Ancylostomatinae</taxon>
        <taxon>Ancylostoma</taxon>
    </lineage>
</organism>
<dbReference type="PANTHER" id="PTHR43757">
    <property type="entry name" value="AMINOMETHYLTRANSFERASE"/>
    <property type="match status" value="1"/>
</dbReference>
<dbReference type="Gene3D" id="3.30.1360.120">
    <property type="entry name" value="Probable tRNA modification gtpase trme, domain 1"/>
    <property type="match status" value="1"/>
</dbReference>
<dbReference type="GO" id="GO:0005739">
    <property type="term" value="C:mitochondrion"/>
    <property type="evidence" value="ECO:0007669"/>
    <property type="project" value="TreeGrafter"/>
</dbReference>
<dbReference type="EMBL" id="KN772084">
    <property type="protein sequence ID" value="KIH45557.1"/>
    <property type="molecule type" value="Genomic_DNA"/>
</dbReference>
<dbReference type="Gene3D" id="3.30.70.1400">
    <property type="entry name" value="Aminomethyltransferase beta-barrel domains"/>
    <property type="match status" value="1"/>
</dbReference>